<dbReference type="GO" id="GO:0050515">
    <property type="term" value="F:4-(cytidine 5'-diphospho)-2-C-methyl-D-erythritol kinase activity"/>
    <property type="evidence" value="ECO:0007669"/>
    <property type="project" value="UniProtKB-EC"/>
</dbReference>
<keyword evidence="1" id="KW-0547">Nucleotide-binding</keyword>
<dbReference type="GO" id="GO:0000166">
    <property type="term" value="F:nucleotide binding"/>
    <property type="evidence" value="ECO:0007669"/>
    <property type="project" value="UniProtKB-KW"/>
</dbReference>
<proteinExistence type="predicted"/>
<dbReference type="EMBL" id="VSSQ01075077">
    <property type="protein sequence ID" value="MPN25782.1"/>
    <property type="molecule type" value="Genomic_DNA"/>
</dbReference>
<comment type="caution">
    <text evidence="3">The sequence shown here is derived from an EMBL/GenBank/DDBJ whole genome shotgun (WGS) entry which is preliminary data.</text>
</comment>
<keyword evidence="3" id="KW-0418">Kinase</keyword>
<organism evidence="3">
    <name type="scientific">bioreactor metagenome</name>
    <dbReference type="NCBI Taxonomy" id="1076179"/>
    <lineage>
        <taxon>unclassified sequences</taxon>
        <taxon>metagenomes</taxon>
        <taxon>ecological metagenomes</taxon>
    </lineage>
</organism>
<evidence type="ECO:0000313" key="3">
    <source>
        <dbReference type="EMBL" id="MPN25782.1"/>
    </source>
</evidence>
<evidence type="ECO:0000256" key="1">
    <source>
        <dbReference type="ARBA" id="ARBA00022741"/>
    </source>
</evidence>
<feature type="domain" description="GHMP kinase C-terminal" evidence="2">
    <location>
        <begin position="32"/>
        <end position="109"/>
    </location>
</feature>
<protein>
    <submittedName>
        <fullName evidence="3">4-diphosphocytidyl-2-C-methyl-D-erythritol kinase</fullName>
        <ecNumber evidence="3">2.7.1.148</ecNumber>
    </submittedName>
</protein>
<keyword evidence="3" id="KW-0808">Transferase</keyword>
<gene>
    <name evidence="3" type="primary">ispE_43</name>
    <name evidence="3" type="ORF">SDC9_173197</name>
</gene>
<sequence>MIVKPPLNISTGSIFAKLNLSRIRQRPDTNGMIEALDSGDLNGLSKRMFNVLETVTAAEFGIINVLKSELLDTNALGAVMSGSGSAVFGLYESEYSAREAYDHLKRKYSEVFLCKPHVL</sequence>
<dbReference type="EC" id="2.7.1.148" evidence="3"/>
<name>A0A645GII0_9ZZZZ</name>
<dbReference type="InterPro" id="IPR013750">
    <property type="entry name" value="GHMP_kinase_C_dom"/>
</dbReference>
<dbReference type="PANTHER" id="PTHR43527">
    <property type="entry name" value="4-DIPHOSPHOCYTIDYL-2-C-METHYL-D-ERYTHRITOL KINASE, CHLOROPLASTIC"/>
    <property type="match status" value="1"/>
</dbReference>
<accession>A0A645GII0</accession>
<dbReference type="SUPFAM" id="SSF55060">
    <property type="entry name" value="GHMP Kinase, C-terminal domain"/>
    <property type="match status" value="1"/>
</dbReference>
<reference evidence="3" key="1">
    <citation type="submission" date="2019-08" db="EMBL/GenBank/DDBJ databases">
        <authorList>
            <person name="Kucharzyk K."/>
            <person name="Murdoch R.W."/>
            <person name="Higgins S."/>
            <person name="Loffler F."/>
        </authorList>
    </citation>
    <scope>NUCLEOTIDE SEQUENCE</scope>
</reference>
<dbReference type="PANTHER" id="PTHR43527:SF2">
    <property type="entry name" value="4-DIPHOSPHOCYTIDYL-2-C-METHYL-D-ERYTHRITOL KINASE, CHLOROPLASTIC"/>
    <property type="match status" value="1"/>
</dbReference>
<dbReference type="Gene3D" id="3.30.70.890">
    <property type="entry name" value="GHMP kinase, C-terminal domain"/>
    <property type="match status" value="1"/>
</dbReference>
<dbReference type="AlphaFoldDB" id="A0A645GII0"/>
<dbReference type="Pfam" id="PF08544">
    <property type="entry name" value="GHMP_kinases_C"/>
    <property type="match status" value="1"/>
</dbReference>
<dbReference type="InterPro" id="IPR036554">
    <property type="entry name" value="GHMP_kinase_C_sf"/>
</dbReference>
<evidence type="ECO:0000259" key="2">
    <source>
        <dbReference type="Pfam" id="PF08544"/>
    </source>
</evidence>